<organism evidence="2 3">
    <name type="scientific">Mortierella alpina</name>
    <name type="common">Oleaginous fungus</name>
    <name type="synonym">Mortierella renispora</name>
    <dbReference type="NCBI Taxonomy" id="64518"/>
    <lineage>
        <taxon>Eukaryota</taxon>
        <taxon>Fungi</taxon>
        <taxon>Fungi incertae sedis</taxon>
        <taxon>Mucoromycota</taxon>
        <taxon>Mortierellomycotina</taxon>
        <taxon>Mortierellomycetes</taxon>
        <taxon>Mortierellales</taxon>
        <taxon>Mortierellaceae</taxon>
        <taxon>Mortierella</taxon>
    </lineage>
</organism>
<reference evidence="2" key="1">
    <citation type="journal article" date="2020" name="Fungal Divers.">
        <title>Resolving the Mortierellaceae phylogeny through synthesis of multi-gene phylogenetics and phylogenomics.</title>
        <authorList>
            <person name="Vandepol N."/>
            <person name="Liber J."/>
            <person name="Desiro A."/>
            <person name="Na H."/>
            <person name="Kennedy M."/>
            <person name="Barry K."/>
            <person name="Grigoriev I.V."/>
            <person name="Miller A.N."/>
            <person name="O'Donnell K."/>
            <person name="Stajich J.E."/>
            <person name="Bonito G."/>
        </authorList>
    </citation>
    <scope>NUCLEOTIDE SEQUENCE</scope>
    <source>
        <strain evidence="2">CK1249</strain>
    </source>
</reference>
<feature type="non-terminal residue" evidence="2">
    <location>
        <position position="122"/>
    </location>
</feature>
<dbReference type="AlphaFoldDB" id="A0A9P6LSW3"/>
<evidence type="ECO:0000313" key="2">
    <source>
        <dbReference type="EMBL" id="KAF9936213.1"/>
    </source>
</evidence>
<dbReference type="OrthoDB" id="2435712at2759"/>
<protein>
    <submittedName>
        <fullName evidence="2">Uncharacterized protein</fullName>
    </submittedName>
</protein>
<name>A0A9P6LSW3_MORAP</name>
<feature type="compositionally biased region" description="Polar residues" evidence="1">
    <location>
        <begin position="80"/>
        <end position="89"/>
    </location>
</feature>
<comment type="caution">
    <text evidence="2">The sequence shown here is derived from an EMBL/GenBank/DDBJ whole genome shotgun (WGS) entry which is preliminary data.</text>
</comment>
<sequence>MKQRNPDLYDDDSCRRCYDQYPTPETEEHMWDCPESMDTQRMGWEKAIEMVNHDGKRMVSKQEKAWATRKKTAEERHKQFTTPRPTFTSLPAKDIKGSLSWITGARDRIRSETDSDEDSDDD</sequence>
<gene>
    <name evidence="2" type="ORF">BGZ70_006816</name>
</gene>
<dbReference type="Proteomes" id="UP000738359">
    <property type="component" value="Unassembled WGS sequence"/>
</dbReference>
<evidence type="ECO:0000256" key="1">
    <source>
        <dbReference type="SAM" id="MobiDB-lite"/>
    </source>
</evidence>
<proteinExistence type="predicted"/>
<feature type="region of interest" description="Disordered" evidence="1">
    <location>
        <begin position="68"/>
        <end position="92"/>
    </location>
</feature>
<accession>A0A9P6LSW3</accession>
<feature type="region of interest" description="Disordered" evidence="1">
    <location>
        <begin position="103"/>
        <end position="122"/>
    </location>
</feature>
<feature type="compositionally biased region" description="Basic and acidic residues" evidence="1">
    <location>
        <begin position="68"/>
        <end position="78"/>
    </location>
</feature>
<dbReference type="EMBL" id="JAAAHY010003951">
    <property type="protein sequence ID" value="KAF9936213.1"/>
    <property type="molecule type" value="Genomic_DNA"/>
</dbReference>
<evidence type="ECO:0000313" key="3">
    <source>
        <dbReference type="Proteomes" id="UP000738359"/>
    </source>
</evidence>
<keyword evidence="3" id="KW-1185">Reference proteome</keyword>